<proteinExistence type="predicted"/>
<organism evidence="1 2">
    <name type="scientific">Popillia japonica</name>
    <name type="common">Japanese beetle</name>
    <dbReference type="NCBI Taxonomy" id="7064"/>
    <lineage>
        <taxon>Eukaryota</taxon>
        <taxon>Metazoa</taxon>
        <taxon>Ecdysozoa</taxon>
        <taxon>Arthropoda</taxon>
        <taxon>Hexapoda</taxon>
        <taxon>Insecta</taxon>
        <taxon>Pterygota</taxon>
        <taxon>Neoptera</taxon>
        <taxon>Endopterygota</taxon>
        <taxon>Coleoptera</taxon>
        <taxon>Polyphaga</taxon>
        <taxon>Scarabaeiformia</taxon>
        <taxon>Scarabaeidae</taxon>
        <taxon>Rutelinae</taxon>
        <taxon>Popillia</taxon>
    </lineage>
</organism>
<accession>A0AAW1LLG8</accession>
<sequence>MASYEVVRECAQIIAVLLKEKLRGMLCNMNKTRKKRRFWVKQWLLRRNRFGASETLLKELALEDKEGYKNHLKMSEGRFDELL</sequence>
<evidence type="ECO:0000313" key="2">
    <source>
        <dbReference type="Proteomes" id="UP001458880"/>
    </source>
</evidence>
<name>A0AAW1LLG8_POPJA</name>
<dbReference type="Proteomes" id="UP001458880">
    <property type="component" value="Unassembled WGS sequence"/>
</dbReference>
<gene>
    <name evidence="1" type="ORF">QE152_g11271</name>
</gene>
<dbReference type="AlphaFoldDB" id="A0AAW1LLG8"/>
<protein>
    <submittedName>
        <fullName evidence="1">Uncharacterized protein</fullName>
    </submittedName>
</protein>
<keyword evidence="2" id="KW-1185">Reference proteome</keyword>
<dbReference type="EMBL" id="JASPKY010000108">
    <property type="protein sequence ID" value="KAK9736842.1"/>
    <property type="molecule type" value="Genomic_DNA"/>
</dbReference>
<comment type="caution">
    <text evidence="1">The sequence shown here is derived from an EMBL/GenBank/DDBJ whole genome shotgun (WGS) entry which is preliminary data.</text>
</comment>
<evidence type="ECO:0000313" key="1">
    <source>
        <dbReference type="EMBL" id="KAK9736842.1"/>
    </source>
</evidence>
<reference evidence="1 2" key="1">
    <citation type="journal article" date="2024" name="BMC Genomics">
        <title>De novo assembly and annotation of Popillia japonica's genome with initial clues to its potential as an invasive pest.</title>
        <authorList>
            <person name="Cucini C."/>
            <person name="Boschi S."/>
            <person name="Funari R."/>
            <person name="Cardaioli E."/>
            <person name="Iannotti N."/>
            <person name="Marturano G."/>
            <person name="Paoli F."/>
            <person name="Bruttini M."/>
            <person name="Carapelli A."/>
            <person name="Frati F."/>
            <person name="Nardi F."/>
        </authorList>
    </citation>
    <scope>NUCLEOTIDE SEQUENCE [LARGE SCALE GENOMIC DNA]</scope>
    <source>
        <strain evidence="1">DMR45628</strain>
    </source>
</reference>